<keyword evidence="2 5" id="KW-0812">Transmembrane</keyword>
<keyword evidence="4 5" id="KW-0472">Membrane</keyword>
<keyword evidence="6" id="KW-1185">Reference proteome</keyword>
<dbReference type="GeneID" id="107012853"/>
<reference evidence="6" key="1">
    <citation type="journal article" date="2014" name="Nat. Genet.">
        <title>The genome of the stress-tolerant wild tomato species Solanum pennellii.</title>
        <authorList>
            <person name="Bolger A."/>
            <person name="Scossa F."/>
            <person name="Bolger M.E."/>
            <person name="Lanz C."/>
            <person name="Maumus F."/>
            <person name="Tohge T."/>
            <person name="Quesneville H."/>
            <person name="Alseekh S."/>
            <person name="Sorensen I."/>
            <person name="Lichtenstein G."/>
            <person name="Fich E.A."/>
            <person name="Conte M."/>
            <person name="Keller H."/>
            <person name="Schneeberger K."/>
            <person name="Schwacke R."/>
            <person name="Ofner I."/>
            <person name="Vrebalov J."/>
            <person name="Xu Y."/>
            <person name="Osorio S."/>
            <person name="Aflitos S.A."/>
            <person name="Schijlen E."/>
            <person name="Jimenez-Gomez J.M."/>
            <person name="Ryngajllo M."/>
            <person name="Kimura S."/>
            <person name="Kumar R."/>
            <person name="Koenig D."/>
            <person name="Headland L.R."/>
            <person name="Maloof J.N."/>
            <person name="Sinha N."/>
            <person name="van Ham R.C."/>
            <person name="Lankhorst R.K."/>
            <person name="Mao L."/>
            <person name="Vogel A."/>
            <person name="Arsova B."/>
            <person name="Panstruga R."/>
            <person name="Fei Z."/>
            <person name="Rose J.K."/>
            <person name="Zamir D."/>
            <person name="Carrari F."/>
            <person name="Giovannoni J.J."/>
            <person name="Weigel D."/>
            <person name="Usadel B."/>
            <person name="Fernie A.R."/>
        </authorList>
    </citation>
    <scope>NUCLEOTIDE SEQUENCE [LARGE SCALE GENOMIC DNA]</scope>
    <source>
        <strain evidence="6">cv. LA0716</strain>
    </source>
</reference>
<gene>
    <name evidence="7" type="primary">LOC107012853</name>
</gene>
<evidence type="ECO:0000256" key="1">
    <source>
        <dbReference type="ARBA" id="ARBA00004141"/>
    </source>
</evidence>
<comment type="similarity">
    <text evidence="5">Belongs to the BI1 family.</text>
</comment>
<keyword evidence="3 5" id="KW-1133">Transmembrane helix</keyword>
<feature type="transmembrane region" description="Helical" evidence="5">
    <location>
        <begin position="174"/>
        <end position="195"/>
    </location>
</feature>
<evidence type="ECO:0000313" key="7">
    <source>
        <dbReference type="RefSeq" id="XP_015068289.1"/>
    </source>
</evidence>
<feature type="transmembrane region" description="Helical" evidence="5">
    <location>
        <begin position="93"/>
        <end position="112"/>
    </location>
</feature>
<comment type="subcellular location">
    <subcellularLocation>
        <location evidence="1">Membrane</location>
        <topology evidence="1">Multi-pass membrane protein</topology>
    </subcellularLocation>
</comment>
<proteinExistence type="inferred from homology"/>
<evidence type="ECO:0000256" key="3">
    <source>
        <dbReference type="ARBA" id="ARBA00022989"/>
    </source>
</evidence>
<dbReference type="InterPro" id="IPR006214">
    <property type="entry name" value="Bax_inhibitor_1-related"/>
</dbReference>
<feature type="transmembrane region" description="Helical" evidence="5">
    <location>
        <begin position="118"/>
        <end position="140"/>
    </location>
</feature>
<evidence type="ECO:0000256" key="2">
    <source>
        <dbReference type="ARBA" id="ARBA00022692"/>
    </source>
</evidence>
<accession>A0ABM1GAM4</accession>
<evidence type="ECO:0000313" key="6">
    <source>
        <dbReference type="Proteomes" id="UP000694930"/>
    </source>
</evidence>
<sequence>MKFSVMKNAVKAYFKRDWTRQDLMDFGRISMHAYRSLNRVYLTFFCTMLSFTFGSFLHWIWEAGGPVTVISSVASLLWLYITPPWRVRMRVLFLLHAVFNLGASSGLIIQHLTEMEQALALGLLVGSTIGIGTFWLVALITMERREIYLGTLLYSNAVIIYGVCVYALDILDSHIAHWILVVYTLHALFMGYLVVYSQEILYNARFGDIDFVNCTFTVFLHLPAIVVHAVRLCLGAKIQQHRRD</sequence>
<protein>
    <submittedName>
        <fullName evidence="7">Bax inhibitor 1-like</fullName>
    </submittedName>
</protein>
<name>A0ABM1GAM4_SOLPN</name>
<dbReference type="Proteomes" id="UP000694930">
    <property type="component" value="Chromosome 1"/>
</dbReference>
<feature type="transmembrane region" description="Helical" evidence="5">
    <location>
        <begin position="147"/>
        <end position="168"/>
    </location>
</feature>
<dbReference type="PANTHER" id="PTHR23291">
    <property type="entry name" value="BAX INHIBITOR-RELATED"/>
    <property type="match status" value="1"/>
</dbReference>
<feature type="transmembrane region" description="Helical" evidence="5">
    <location>
        <begin position="40"/>
        <end position="57"/>
    </location>
</feature>
<feature type="transmembrane region" description="Helical" evidence="5">
    <location>
        <begin position="63"/>
        <end position="81"/>
    </location>
</feature>
<dbReference type="PANTHER" id="PTHR23291:SF93">
    <property type="entry name" value="BAX INHIBITOR 1-LIKE"/>
    <property type="match status" value="1"/>
</dbReference>
<evidence type="ECO:0000256" key="4">
    <source>
        <dbReference type="ARBA" id="ARBA00023136"/>
    </source>
</evidence>
<evidence type="ECO:0000256" key="5">
    <source>
        <dbReference type="RuleBase" id="RU004379"/>
    </source>
</evidence>
<organism evidence="6 7">
    <name type="scientific">Solanum pennellii</name>
    <name type="common">Tomato</name>
    <name type="synonym">Lycopersicon pennellii</name>
    <dbReference type="NCBI Taxonomy" id="28526"/>
    <lineage>
        <taxon>Eukaryota</taxon>
        <taxon>Viridiplantae</taxon>
        <taxon>Streptophyta</taxon>
        <taxon>Embryophyta</taxon>
        <taxon>Tracheophyta</taxon>
        <taxon>Spermatophyta</taxon>
        <taxon>Magnoliopsida</taxon>
        <taxon>eudicotyledons</taxon>
        <taxon>Gunneridae</taxon>
        <taxon>Pentapetalae</taxon>
        <taxon>asterids</taxon>
        <taxon>lamiids</taxon>
        <taxon>Solanales</taxon>
        <taxon>Solanaceae</taxon>
        <taxon>Solanoideae</taxon>
        <taxon>Solaneae</taxon>
        <taxon>Solanum</taxon>
        <taxon>Solanum subgen. Lycopersicon</taxon>
    </lineage>
</organism>
<dbReference type="RefSeq" id="XP_015068289.1">
    <property type="nucleotide sequence ID" value="XM_015212803.2"/>
</dbReference>
<reference evidence="7" key="2">
    <citation type="submission" date="2025-08" db="UniProtKB">
        <authorList>
            <consortium name="RefSeq"/>
        </authorList>
    </citation>
    <scope>IDENTIFICATION</scope>
</reference>